<keyword evidence="12" id="KW-1185">Reference proteome</keyword>
<evidence type="ECO:0000256" key="6">
    <source>
        <dbReference type="ARBA" id="ARBA00022822"/>
    </source>
</evidence>
<dbReference type="Pfam" id="PF00697">
    <property type="entry name" value="PRAI"/>
    <property type="match status" value="1"/>
</dbReference>
<dbReference type="InterPro" id="IPR044643">
    <property type="entry name" value="TrpF_fam"/>
</dbReference>
<accession>A0A1I1FCW9</accession>
<proteinExistence type="inferred from homology"/>
<evidence type="ECO:0000256" key="3">
    <source>
        <dbReference type="ARBA" id="ARBA00012572"/>
    </source>
</evidence>
<dbReference type="CDD" id="cd00405">
    <property type="entry name" value="PRAI"/>
    <property type="match status" value="1"/>
</dbReference>
<evidence type="ECO:0000256" key="9">
    <source>
        <dbReference type="HAMAP-Rule" id="MF_00135"/>
    </source>
</evidence>
<dbReference type="SUPFAM" id="SSF51366">
    <property type="entry name" value="Ribulose-phoshate binding barrel"/>
    <property type="match status" value="1"/>
</dbReference>
<protein>
    <recommendedName>
        <fullName evidence="4 9">N-(5'-phosphoribosyl)anthranilate isomerase</fullName>
        <shortName evidence="9">PRAI</shortName>
        <ecNumber evidence="3 9">5.3.1.24</ecNumber>
    </recommendedName>
</protein>
<keyword evidence="5 9" id="KW-0028">Amino-acid biosynthesis</keyword>
<dbReference type="UniPathway" id="UPA00035">
    <property type="reaction ID" value="UER00042"/>
</dbReference>
<reference evidence="11 12" key="1">
    <citation type="submission" date="2016-10" db="EMBL/GenBank/DDBJ databases">
        <authorList>
            <person name="de Groot N.N."/>
        </authorList>
    </citation>
    <scope>NUCLEOTIDE SEQUENCE [LARGE SCALE GENOMIC DNA]</scope>
    <source>
        <strain evidence="11 12">DSM 6793</strain>
    </source>
</reference>
<comment type="catalytic activity">
    <reaction evidence="1 9">
        <text>N-(5-phospho-beta-D-ribosyl)anthranilate = 1-(2-carboxyphenylamino)-1-deoxy-D-ribulose 5-phosphate</text>
        <dbReference type="Rhea" id="RHEA:21540"/>
        <dbReference type="ChEBI" id="CHEBI:18277"/>
        <dbReference type="ChEBI" id="CHEBI:58613"/>
        <dbReference type="EC" id="5.3.1.24"/>
    </reaction>
</comment>
<dbReference type="EMBL" id="FOLE01000002">
    <property type="protein sequence ID" value="SFB95558.1"/>
    <property type="molecule type" value="Genomic_DNA"/>
</dbReference>
<organism evidence="11 12">
    <name type="scientific">Flexibacter flexilis DSM 6793</name>
    <dbReference type="NCBI Taxonomy" id="927664"/>
    <lineage>
        <taxon>Bacteria</taxon>
        <taxon>Pseudomonadati</taxon>
        <taxon>Bacteroidota</taxon>
        <taxon>Cytophagia</taxon>
        <taxon>Cytophagales</taxon>
        <taxon>Flexibacteraceae</taxon>
        <taxon>Flexibacter</taxon>
    </lineage>
</organism>
<evidence type="ECO:0000256" key="5">
    <source>
        <dbReference type="ARBA" id="ARBA00022605"/>
    </source>
</evidence>
<comment type="pathway">
    <text evidence="2 9">Amino-acid biosynthesis; L-tryptophan biosynthesis; L-tryptophan from chorismate: step 3/5.</text>
</comment>
<dbReference type="InterPro" id="IPR013785">
    <property type="entry name" value="Aldolase_TIM"/>
</dbReference>
<dbReference type="PANTHER" id="PTHR42894:SF1">
    <property type="entry name" value="N-(5'-PHOSPHORIBOSYL)ANTHRANILATE ISOMERASE"/>
    <property type="match status" value="1"/>
</dbReference>
<evidence type="ECO:0000259" key="10">
    <source>
        <dbReference type="Pfam" id="PF00697"/>
    </source>
</evidence>
<comment type="similarity">
    <text evidence="9">Belongs to the TrpF family.</text>
</comment>
<name>A0A1I1FCW9_9BACT</name>
<keyword evidence="6 9" id="KW-0822">Tryptophan biosynthesis</keyword>
<dbReference type="AlphaFoldDB" id="A0A1I1FCW9"/>
<evidence type="ECO:0000313" key="12">
    <source>
        <dbReference type="Proteomes" id="UP000199514"/>
    </source>
</evidence>
<feature type="domain" description="N-(5'phosphoribosyl) anthranilate isomerase (PRAI)" evidence="10">
    <location>
        <begin position="6"/>
        <end position="196"/>
    </location>
</feature>
<evidence type="ECO:0000256" key="1">
    <source>
        <dbReference type="ARBA" id="ARBA00001164"/>
    </source>
</evidence>
<keyword evidence="8 9" id="KW-0413">Isomerase</keyword>
<dbReference type="Proteomes" id="UP000199514">
    <property type="component" value="Unassembled WGS sequence"/>
</dbReference>
<keyword evidence="7 9" id="KW-0057">Aromatic amino acid biosynthesis</keyword>
<dbReference type="InterPro" id="IPR011060">
    <property type="entry name" value="RibuloseP-bd_barrel"/>
</dbReference>
<evidence type="ECO:0000256" key="8">
    <source>
        <dbReference type="ARBA" id="ARBA00023235"/>
    </source>
</evidence>
<evidence type="ECO:0000256" key="7">
    <source>
        <dbReference type="ARBA" id="ARBA00023141"/>
    </source>
</evidence>
<evidence type="ECO:0000256" key="2">
    <source>
        <dbReference type="ARBA" id="ARBA00004664"/>
    </source>
</evidence>
<sequence length="204" mass="22423">MREADNIKNVANIQYISYLGFIFYPKSSRYVGADWPKETLVSVPNAVQKVGVFVNESTENVISILQKYCLNIAQLHGEETPAQCDQIRAAGFGVWKAFSLDNNFDFEQLAAYAPHVDCFVFDAKGAHYGGNGHTFDWQVLKKYKLNTPFLLSGGLNPDNFGQAVTQAATLPQMVGLDLNSGFEHSPALKNTEALAAAFTTFSGQ</sequence>
<dbReference type="InterPro" id="IPR001240">
    <property type="entry name" value="PRAI_dom"/>
</dbReference>
<evidence type="ECO:0000313" key="11">
    <source>
        <dbReference type="EMBL" id="SFB95558.1"/>
    </source>
</evidence>
<dbReference type="HAMAP" id="MF_00135">
    <property type="entry name" value="PRAI"/>
    <property type="match status" value="1"/>
</dbReference>
<dbReference type="EC" id="5.3.1.24" evidence="3 9"/>
<dbReference type="Gene3D" id="3.20.20.70">
    <property type="entry name" value="Aldolase class I"/>
    <property type="match status" value="1"/>
</dbReference>
<evidence type="ECO:0000256" key="4">
    <source>
        <dbReference type="ARBA" id="ARBA00022272"/>
    </source>
</evidence>
<dbReference type="STRING" id="927664.SAMN05421780_10290"/>
<dbReference type="PANTHER" id="PTHR42894">
    <property type="entry name" value="N-(5'-PHOSPHORIBOSYL)ANTHRANILATE ISOMERASE"/>
    <property type="match status" value="1"/>
</dbReference>
<dbReference type="GO" id="GO:0000162">
    <property type="term" value="P:L-tryptophan biosynthetic process"/>
    <property type="evidence" value="ECO:0007669"/>
    <property type="project" value="UniProtKB-UniRule"/>
</dbReference>
<gene>
    <name evidence="9" type="primary">trpF</name>
    <name evidence="11" type="ORF">SAMN05421780_10290</name>
</gene>
<dbReference type="GO" id="GO:0004640">
    <property type="term" value="F:phosphoribosylanthranilate isomerase activity"/>
    <property type="evidence" value="ECO:0007669"/>
    <property type="project" value="UniProtKB-UniRule"/>
</dbReference>